<sequence length="308" mass="33993">MTTASPIQPTSIHGSTPRPAIQPILSSSLDTSTKNTGAAVPRGPVTASLNFYKAPADGSKPFNYVEKPPEGEPQRNYGDQPTSVTINDIRGRESSFNLQDNAFQALEGVPSAVTDWTSDAHIRDVYYPEVEALLLNSIPGAQRVLLFDHTIRRAEKDAHRAPVARVHVDQTPKSADQRVRFHLPAEADALLRGRVRIVNVWRPLNGPVVSFPLAVADSATARDEDLVGVEHRYPDRTGETASVRHHEGQKWYYWSGMTNDERLLLKCYDSDEAVADRGRVPHTAFTDERTPEGAPGRQSIEVRALVFG</sequence>
<dbReference type="PANTHER" id="PTHR34598">
    <property type="entry name" value="BLL6449 PROTEIN"/>
    <property type="match status" value="1"/>
</dbReference>
<keyword evidence="4" id="KW-1185">Reference proteome</keyword>
<organism evidence="3 4">
    <name type="scientific">Lineolata rhizophorae</name>
    <dbReference type="NCBI Taxonomy" id="578093"/>
    <lineage>
        <taxon>Eukaryota</taxon>
        <taxon>Fungi</taxon>
        <taxon>Dikarya</taxon>
        <taxon>Ascomycota</taxon>
        <taxon>Pezizomycotina</taxon>
        <taxon>Dothideomycetes</taxon>
        <taxon>Dothideomycetes incertae sedis</taxon>
        <taxon>Lineolatales</taxon>
        <taxon>Lineolataceae</taxon>
        <taxon>Lineolata</taxon>
    </lineage>
</organism>
<dbReference type="EMBL" id="MU001677">
    <property type="protein sequence ID" value="KAF2458697.1"/>
    <property type="molecule type" value="Genomic_DNA"/>
</dbReference>
<dbReference type="NCBIfam" id="NF041278">
    <property type="entry name" value="CmcJ_NvfI_EfuI"/>
    <property type="match status" value="1"/>
</dbReference>
<dbReference type="GO" id="GO:0016491">
    <property type="term" value="F:oxidoreductase activity"/>
    <property type="evidence" value="ECO:0007669"/>
    <property type="project" value="InterPro"/>
</dbReference>
<evidence type="ECO:0000256" key="1">
    <source>
        <dbReference type="ARBA" id="ARBA00023604"/>
    </source>
</evidence>
<gene>
    <name evidence="3" type="ORF">BDY21DRAFT_283419</name>
</gene>
<feature type="compositionally biased region" description="Polar residues" evidence="2">
    <location>
        <begin position="24"/>
        <end position="36"/>
    </location>
</feature>
<protein>
    <recommendedName>
        <fullName evidence="5">Methyltransferase</fullName>
    </recommendedName>
</protein>
<dbReference type="InterPro" id="IPR044053">
    <property type="entry name" value="AsaB-like"/>
</dbReference>
<comment type="similarity">
    <text evidence="1">Belongs to the asaB hydroxylase/desaturase family.</text>
</comment>
<feature type="region of interest" description="Disordered" evidence="2">
    <location>
        <begin position="60"/>
        <end position="81"/>
    </location>
</feature>
<proteinExistence type="inferred from homology"/>
<name>A0A6A6P4I4_9PEZI</name>
<accession>A0A6A6P4I4</accession>
<dbReference type="OrthoDB" id="412788at2759"/>
<evidence type="ECO:0008006" key="5">
    <source>
        <dbReference type="Google" id="ProtNLM"/>
    </source>
</evidence>
<evidence type="ECO:0000313" key="3">
    <source>
        <dbReference type="EMBL" id="KAF2458697.1"/>
    </source>
</evidence>
<reference evidence="3" key="1">
    <citation type="journal article" date="2020" name="Stud. Mycol.">
        <title>101 Dothideomycetes genomes: a test case for predicting lifestyles and emergence of pathogens.</title>
        <authorList>
            <person name="Haridas S."/>
            <person name="Albert R."/>
            <person name="Binder M."/>
            <person name="Bloem J."/>
            <person name="Labutti K."/>
            <person name="Salamov A."/>
            <person name="Andreopoulos B."/>
            <person name="Baker S."/>
            <person name="Barry K."/>
            <person name="Bills G."/>
            <person name="Bluhm B."/>
            <person name="Cannon C."/>
            <person name="Castanera R."/>
            <person name="Culley D."/>
            <person name="Daum C."/>
            <person name="Ezra D."/>
            <person name="Gonzalez J."/>
            <person name="Henrissat B."/>
            <person name="Kuo A."/>
            <person name="Liang C."/>
            <person name="Lipzen A."/>
            <person name="Lutzoni F."/>
            <person name="Magnuson J."/>
            <person name="Mondo S."/>
            <person name="Nolan M."/>
            <person name="Ohm R."/>
            <person name="Pangilinan J."/>
            <person name="Park H.-J."/>
            <person name="Ramirez L."/>
            <person name="Alfaro M."/>
            <person name="Sun H."/>
            <person name="Tritt A."/>
            <person name="Yoshinaga Y."/>
            <person name="Zwiers L.-H."/>
            <person name="Turgeon B."/>
            <person name="Goodwin S."/>
            <person name="Spatafora J."/>
            <person name="Crous P."/>
            <person name="Grigoriev I."/>
        </authorList>
    </citation>
    <scope>NUCLEOTIDE SEQUENCE</scope>
    <source>
        <strain evidence="3">ATCC 16933</strain>
    </source>
</reference>
<feature type="region of interest" description="Disordered" evidence="2">
    <location>
        <begin position="1"/>
        <end position="42"/>
    </location>
</feature>
<dbReference type="AlphaFoldDB" id="A0A6A6P4I4"/>
<feature type="compositionally biased region" description="Polar residues" evidence="2">
    <location>
        <begin position="1"/>
        <end position="14"/>
    </location>
</feature>
<evidence type="ECO:0000256" key="2">
    <source>
        <dbReference type="SAM" id="MobiDB-lite"/>
    </source>
</evidence>
<evidence type="ECO:0000313" key="4">
    <source>
        <dbReference type="Proteomes" id="UP000799766"/>
    </source>
</evidence>
<dbReference type="PANTHER" id="PTHR34598:SF1">
    <property type="entry name" value="PUTATIVE (AFU_ORTHOLOGUE AFUA_3G13140)-RELATED"/>
    <property type="match status" value="1"/>
</dbReference>
<dbReference type="Proteomes" id="UP000799766">
    <property type="component" value="Unassembled WGS sequence"/>
</dbReference>